<evidence type="ECO:0000256" key="1">
    <source>
        <dbReference type="SAM" id="Phobius"/>
    </source>
</evidence>
<dbReference type="RefSeq" id="WP_077337138.1">
    <property type="nucleotide sequence ID" value="NZ_FULE01000046.1"/>
</dbReference>
<feature type="transmembrane region" description="Helical" evidence="1">
    <location>
        <begin position="213"/>
        <end position="231"/>
    </location>
</feature>
<keyword evidence="3" id="KW-0808">Transferase</keyword>
<feature type="transmembrane region" description="Helical" evidence="1">
    <location>
        <begin position="311"/>
        <end position="331"/>
    </location>
</feature>
<dbReference type="PANTHER" id="PTHR23028:SF131">
    <property type="entry name" value="BLR2367 PROTEIN"/>
    <property type="match status" value="1"/>
</dbReference>
<evidence type="ECO:0000313" key="4">
    <source>
        <dbReference type="Proteomes" id="UP000188276"/>
    </source>
</evidence>
<accession>A0A1R4LS80</accession>
<dbReference type="InterPro" id="IPR050879">
    <property type="entry name" value="Acyltransferase_3"/>
</dbReference>
<feature type="domain" description="Acyltransferase 3" evidence="2">
    <location>
        <begin position="6"/>
        <end position="326"/>
    </location>
</feature>
<dbReference type="Proteomes" id="UP000188276">
    <property type="component" value="Unassembled WGS sequence"/>
</dbReference>
<feature type="transmembrane region" description="Helical" evidence="1">
    <location>
        <begin position="84"/>
        <end position="101"/>
    </location>
</feature>
<protein>
    <submittedName>
        <fullName evidence="3">O-acetyltransferase OatA</fullName>
        <ecNumber evidence="3">2.3.1.-</ecNumber>
    </submittedName>
</protein>
<keyword evidence="3" id="KW-0012">Acyltransferase</keyword>
<reference evidence="4" key="1">
    <citation type="submission" date="2017-02" db="EMBL/GenBank/DDBJ databases">
        <authorList>
            <person name="Rodrigo-Torres L."/>
            <person name="Arahal R.D."/>
            <person name="Lucena T."/>
        </authorList>
    </citation>
    <scope>NUCLEOTIDE SEQUENCE [LARGE SCALE GENOMIC DNA]</scope>
    <source>
        <strain evidence="4">CECT 7878</strain>
    </source>
</reference>
<dbReference type="GO" id="GO:0000271">
    <property type="term" value="P:polysaccharide biosynthetic process"/>
    <property type="evidence" value="ECO:0007669"/>
    <property type="project" value="TreeGrafter"/>
</dbReference>
<feature type="transmembrane region" description="Helical" evidence="1">
    <location>
        <begin position="243"/>
        <end position="260"/>
    </location>
</feature>
<keyword evidence="4" id="KW-1185">Reference proteome</keyword>
<dbReference type="InterPro" id="IPR002656">
    <property type="entry name" value="Acyl_transf_3_dom"/>
</dbReference>
<evidence type="ECO:0000313" key="3">
    <source>
        <dbReference type="EMBL" id="SJN59144.1"/>
    </source>
</evidence>
<proteinExistence type="predicted"/>
<organism evidence="3 4">
    <name type="scientific">Vibrio ruber (strain DSM 16370 / JCM 11486 / BCRC 17186 / CECT 7878 / LMG 23124 / VR1)</name>
    <dbReference type="NCBI Taxonomy" id="1123498"/>
    <lineage>
        <taxon>Bacteria</taxon>
        <taxon>Pseudomonadati</taxon>
        <taxon>Pseudomonadota</taxon>
        <taxon>Gammaproteobacteria</taxon>
        <taxon>Vibrionales</taxon>
        <taxon>Vibrionaceae</taxon>
        <taxon>Vibrio</taxon>
    </lineage>
</organism>
<keyword evidence="1" id="KW-0812">Transmembrane</keyword>
<dbReference type="EMBL" id="FULE01000046">
    <property type="protein sequence ID" value="SJN59144.1"/>
    <property type="molecule type" value="Genomic_DNA"/>
</dbReference>
<feature type="transmembrane region" description="Helical" evidence="1">
    <location>
        <begin position="159"/>
        <end position="177"/>
    </location>
</feature>
<evidence type="ECO:0000259" key="2">
    <source>
        <dbReference type="Pfam" id="PF01757"/>
    </source>
</evidence>
<feature type="transmembrane region" description="Helical" evidence="1">
    <location>
        <begin position="130"/>
        <end position="152"/>
    </location>
</feature>
<feature type="transmembrane region" description="Helical" evidence="1">
    <location>
        <begin position="9"/>
        <end position="26"/>
    </location>
</feature>
<feature type="transmembrane region" description="Helical" evidence="1">
    <location>
        <begin position="183"/>
        <end position="206"/>
    </location>
</feature>
<name>A0A1R4LS80_VIBR1</name>
<feature type="transmembrane region" description="Helical" evidence="1">
    <location>
        <begin position="281"/>
        <end position="299"/>
    </location>
</feature>
<dbReference type="STRING" id="1123498.VR7878_03252"/>
<dbReference type="OrthoDB" id="9767863at2"/>
<dbReference type="EC" id="2.3.1.-" evidence="3"/>
<dbReference type="GO" id="GO:0016747">
    <property type="term" value="F:acyltransferase activity, transferring groups other than amino-acyl groups"/>
    <property type="evidence" value="ECO:0007669"/>
    <property type="project" value="InterPro"/>
</dbReference>
<keyword evidence="1" id="KW-0472">Membrane</keyword>
<dbReference type="PANTHER" id="PTHR23028">
    <property type="entry name" value="ACETYLTRANSFERASE"/>
    <property type="match status" value="1"/>
</dbReference>
<sequence length="361" mass="41471">MSKLLNIQGLRGIAALLVVCFHLLPIEEKYGDGRVVLPDFFIHGMFGVDLFFVISGFIMVSITKGQFQHTSNALSFLYHRASRIYPTYWFYSSLVLIFFLIRPEWVNSAQGNHVNIISSFLLWPEETLPLINVGWTLIHEVYFYMVFSILLICIPEKRLSIFLFIWGALVVFVNLYVVTDSSVIHLIAHPLTMEFIAGALLAILYHKDSSWKFAVFLMVASVLFSSILILFNQSKFPSDWWRVGIYGTPAAAILYCLVIAERRNIVFNKYLVKIGDASYSIYLLHILVLSAVGRVIYVLSSRTEFSIPNYALLIVLLFCVIISGLISYRIIERPLLKISRKLYESIRTYKSNIKIKDDRLH</sequence>
<gene>
    <name evidence="3" type="primary">oatA</name>
    <name evidence="3" type="ORF">VR7878_03252</name>
</gene>
<feature type="transmembrane region" description="Helical" evidence="1">
    <location>
        <begin position="41"/>
        <end position="63"/>
    </location>
</feature>
<dbReference type="Pfam" id="PF01757">
    <property type="entry name" value="Acyl_transf_3"/>
    <property type="match status" value="1"/>
</dbReference>
<keyword evidence="1" id="KW-1133">Transmembrane helix</keyword>
<dbReference type="AlphaFoldDB" id="A0A1R4LS80"/>
<dbReference type="GO" id="GO:0016020">
    <property type="term" value="C:membrane"/>
    <property type="evidence" value="ECO:0007669"/>
    <property type="project" value="TreeGrafter"/>
</dbReference>